<keyword evidence="6 7" id="KW-0472">Membrane</keyword>
<evidence type="ECO:0000313" key="10">
    <source>
        <dbReference type="Proteomes" id="UP000295391"/>
    </source>
</evidence>
<dbReference type="RefSeq" id="WP_133571302.1">
    <property type="nucleotide sequence ID" value="NZ_SNYR01000001.1"/>
</dbReference>
<feature type="transmembrane region" description="Helical" evidence="7">
    <location>
        <begin position="50"/>
        <end position="67"/>
    </location>
</feature>
<keyword evidence="4 7" id="KW-0812">Transmembrane</keyword>
<evidence type="ECO:0000259" key="8">
    <source>
        <dbReference type="Pfam" id="PF01757"/>
    </source>
</evidence>
<keyword evidence="5 7" id="KW-1133">Transmembrane helix</keyword>
<dbReference type="InterPro" id="IPR002656">
    <property type="entry name" value="Acyl_transf_3_dom"/>
</dbReference>
<organism evidence="9 10">
    <name type="scientific">Maritalea mobilis</name>
    <dbReference type="NCBI Taxonomy" id="483324"/>
    <lineage>
        <taxon>Bacteria</taxon>
        <taxon>Pseudomonadati</taxon>
        <taxon>Pseudomonadota</taxon>
        <taxon>Alphaproteobacteria</taxon>
        <taxon>Hyphomicrobiales</taxon>
        <taxon>Devosiaceae</taxon>
        <taxon>Maritalea</taxon>
    </lineage>
</organism>
<keyword evidence="3" id="KW-1003">Cell membrane</keyword>
<dbReference type="GO" id="GO:0005886">
    <property type="term" value="C:plasma membrane"/>
    <property type="evidence" value="ECO:0007669"/>
    <property type="project" value="UniProtKB-SubCell"/>
</dbReference>
<dbReference type="Pfam" id="PF01757">
    <property type="entry name" value="Acyl_transf_3"/>
    <property type="match status" value="1"/>
</dbReference>
<dbReference type="GO" id="GO:0016413">
    <property type="term" value="F:O-acetyltransferase activity"/>
    <property type="evidence" value="ECO:0007669"/>
    <property type="project" value="TreeGrafter"/>
</dbReference>
<dbReference type="AlphaFoldDB" id="A0A4V3DBI5"/>
<feature type="transmembrane region" description="Helical" evidence="7">
    <location>
        <begin position="12"/>
        <end position="30"/>
    </location>
</feature>
<evidence type="ECO:0000256" key="5">
    <source>
        <dbReference type="ARBA" id="ARBA00022989"/>
    </source>
</evidence>
<feature type="domain" description="Acyltransferase 3" evidence="8">
    <location>
        <begin position="8"/>
        <end position="316"/>
    </location>
</feature>
<comment type="subcellular location">
    <subcellularLocation>
        <location evidence="1">Cell membrane</location>
        <topology evidence="1">Multi-pass membrane protein</topology>
    </subcellularLocation>
</comment>
<evidence type="ECO:0000256" key="6">
    <source>
        <dbReference type="ARBA" id="ARBA00023136"/>
    </source>
</evidence>
<feature type="transmembrane region" description="Helical" evidence="7">
    <location>
        <begin position="274"/>
        <end position="296"/>
    </location>
</feature>
<evidence type="ECO:0000256" key="2">
    <source>
        <dbReference type="ARBA" id="ARBA00007400"/>
    </source>
</evidence>
<keyword evidence="10" id="KW-1185">Reference proteome</keyword>
<evidence type="ECO:0000256" key="1">
    <source>
        <dbReference type="ARBA" id="ARBA00004651"/>
    </source>
</evidence>
<protein>
    <submittedName>
        <fullName evidence="9">Putative membrane protein YcfT</fullName>
    </submittedName>
</protein>
<feature type="transmembrane region" description="Helical" evidence="7">
    <location>
        <begin position="238"/>
        <end position="262"/>
    </location>
</feature>
<dbReference type="PANTHER" id="PTHR40074">
    <property type="entry name" value="O-ACETYLTRANSFERASE WECH"/>
    <property type="match status" value="1"/>
</dbReference>
<comment type="caution">
    <text evidence="9">The sequence shown here is derived from an EMBL/GenBank/DDBJ whole genome shotgun (WGS) entry which is preliminary data.</text>
</comment>
<evidence type="ECO:0000256" key="4">
    <source>
        <dbReference type="ARBA" id="ARBA00022692"/>
    </source>
</evidence>
<feature type="transmembrane region" description="Helical" evidence="7">
    <location>
        <begin position="79"/>
        <end position="96"/>
    </location>
</feature>
<accession>A0A4V3DBI5</accession>
<feature type="transmembrane region" description="Helical" evidence="7">
    <location>
        <begin position="302"/>
        <end position="322"/>
    </location>
</feature>
<dbReference type="Proteomes" id="UP000295391">
    <property type="component" value="Unassembled WGS sequence"/>
</dbReference>
<gene>
    <name evidence="9" type="ORF">ATL17_0621</name>
</gene>
<proteinExistence type="inferred from homology"/>
<name>A0A4V3DBI5_9HYPH</name>
<evidence type="ECO:0000313" key="9">
    <source>
        <dbReference type="EMBL" id="TDQ66618.1"/>
    </source>
</evidence>
<evidence type="ECO:0000256" key="3">
    <source>
        <dbReference type="ARBA" id="ARBA00022475"/>
    </source>
</evidence>
<dbReference type="PANTHER" id="PTHR40074:SF4">
    <property type="entry name" value="INNER MEMBRANE PROTEIN YCFT"/>
    <property type="match status" value="1"/>
</dbReference>
<feature type="transmembrane region" description="Helical" evidence="7">
    <location>
        <begin position="108"/>
        <end position="132"/>
    </location>
</feature>
<reference evidence="9 10" key="1">
    <citation type="submission" date="2019-03" db="EMBL/GenBank/DDBJ databases">
        <title>Genomic Encyclopedia of Type Strains, Phase III (KMG-III): the genomes of soil and plant-associated and newly described type strains.</title>
        <authorList>
            <person name="Whitman W."/>
        </authorList>
    </citation>
    <scope>NUCLEOTIDE SEQUENCE [LARGE SCALE GENOMIC DNA]</scope>
    <source>
        <strain evidence="9 10">CGMCC 1.7002</strain>
    </source>
</reference>
<feature type="transmembrane region" description="Helical" evidence="7">
    <location>
        <begin position="144"/>
        <end position="160"/>
    </location>
</feature>
<sequence length="358" mass="39801">MANAKRMDWVDAAKGISILLVVMMHSTLGVGQDAGQIGFMHYAVTYSAPFRMPEFFLISGLFLSYVIGRSWGKYADRRVVHYLYFYALWAVIQLFFKTIIASGDVAGFISGLFFAIFEPYSILWFIYMLAFFSAATKWLYNNSVPHWLVLTVTAILQMLPSQEGTIIGYFADYFVFFYAGYAFAPQIFKLASWAQKNAMLAILGLVVWAGVNFGLVFWPSADMQPDHVTAGYASLPGIHLILAFAGATAICVFSALLAKFNMAKPLAWIGERSLAVYVAFVIPMAIFRTILFKLGIISDVGVMSLLVIIVAATSSLIAYEIVQKIGFGKFLYERPEWAKLEAGREKPDQAIKNSAPAE</sequence>
<comment type="similarity">
    <text evidence="2">Belongs to the acyltransferase 3 family.</text>
</comment>
<dbReference type="OrthoDB" id="9814956at2"/>
<dbReference type="GO" id="GO:0009246">
    <property type="term" value="P:enterobacterial common antigen biosynthetic process"/>
    <property type="evidence" value="ECO:0007669"/>
    <property type="project" value="TreeGrafter"/>
</dbReference>
<dbReference type="EMBL" id="SNYR01000001">
    <property type="protein sequence ID" value="TDQ66618.1"/>
    <property type="molecule type" value="Genomic_DNA"/>
</dbReference>
<feature type="transmembrane region" description="Helical" evidence="7">
    <location>
        <begin position="200"/>
        <end position="218"/>
    </location>
</feature>
<evidence type="ECO:0000256" key="7">
    <source>
        <dbReference type="SAM" id="Phobius"/>
    </source>
</evidence>
<feature type="transmembrane region" description="Helical" evidence="7">
    <location>
        <begin position="166"/>
        <end position="188"/>
    </location>
</feature>